<dbReference type="Proteomes" id="UP000515146">
    <property type="component" value="Unplaced"/>
</dbReference>
<dbReference type="KEGG" id="dpte:113789984"/>
<sequence length="247" mass="28621">MATFFGEVNDISSRSAWWSDSDCDDDDEHVPDKEIHRQKNPTKLGKFSIKYENGYRSDSEFKFKQIYVTNVKSIPKNLKTILTISIDNVDIPVCYLYLLDDGNHPQSCWLAINHRTLLQHEHLTVQLVKYLFDTVLNKLINSTKSKLLIISKQKNRSGHVQYLKSPTTLDNDYIADIGKKCSITKLMAPETSNDEFELAIMQHCIVRRLNFIFLILPIESENGQFIPKIINDSLKQFYDFSQNNLII</sequence>
<evidence type="ECO:0000313" key="1">
    <source>
        <dbReference type="Proteomes" id="UP000515146"/>
    </source>
</evidence>
<organism evidence="1 2">
    <name type="scientific">Dermatophagoides pteronyssinus</name>
    <name type="common">European house dust mite</name>
    <dbReference type="NCBI Taxonomy" id="6956"/>
    <lineage>
        <taxon>Eukaryota</taxon>
        <taxon>Metazoa</taxon>
        <taxon>Ecdysozoa</taxon>
        <taxon>Arthropoda</taxon>
        <taxon>Chelicerata</taxon>
        <taxon>Arachnida</taxon>
        <taxon>Acari</taxon>
        <taxon>Acariformes</taxon>
        <taxon>Sarcoptiformes</taxon>
        <taxon>Astigmata</taxon>
        <taxon>Psoroptidia</taxon>
        <taxon>Analgoidea</taxon>
        <taxon>Pyroglyphidae</taxon>
        <taxon>Dermatophagoidinae</taxon>
        <taxon>Dermatophagoides</taxon>
    </lineage>
</organism>
<gene>
    <name evidence="2" type="primary">LOC113789984</name>
</gene>
<dbReference type="RefSeq" id="XP_027195389.1">
    <property type="nucleotide sequence ID" value="XM_027339588.1"/>
</dbReference>
<evidence type="ECO:0000313" key="2">
    <source>
        <dbReference type="RefSeq" id="XP_027195389.1"/>
    </source>
</evidence>
<dbReference type="AlphaFoldDB" id="A0A6P6XU11"/>
<protein>
    <submittedName>
        <fullName evidence="2">Uncharacterized protein LOC113789984</fullName>
    </submittedName>
</protein>
<proteinExistence type="predicted"/>
<dbReference type="OMA" id="TIANDCS"/>
<accession>A0A6P6XU11</accession>
<dbReference type="OrthoDB" id="10341236at2759"/>
<name>A0A6P6XU11_DERPT</name>
<reference evidence="2" key="1">
    <citation type="submission" date="2025-08" db="UniProtKB">
        <authorList>
            <consortium name="RefSeq"/>
        </authorList>
    </citation>
    <scope>IDENTIFICATION</scope>
    <source>
        <strain evidence="2">Airmid</strain>
    </source>
</reference>
<dbReference type="InParanoid" id="A0A6P6XU11"/>
<keyword evidence="1" id="KW-1185">Reference proteome</keyword>